<dbReference type="Proteomes" id="UP000046680">
    <property type="component" value="Unassembled WGS sequence"/>
</dbReference>
<evidence type="ECO:0000313" key="4">
    <source>
        <dbReference type="Proteomes" id="UP000048948"/>
    </source>
</evidence>
<evidence type="ECO:0000313" key="2">
    <source>
        <dbReference type="EMBL" id="CKS74877.1"/>
    </source>
</evidence>
<reference evidence="3 4" key="1">
    <citation type="submission" date="2015-03" db="EMBL/GenBank/DDBJ databases">
        <authorList>
            <consortium name="Pathogen Informatics"/>
        </authorList>
    </citation>
    <scope>NUCLEOTIDE SEQUENCE [LARGE SCALE GENOMIC DNA]</scope>
    <source>
        <strain evidence="2 4">Bir 172</strain>
        <strain evidence="1 3">C09601061</strain>
    </source>
</reference>
<dbReference type="Proteomes" id="UP000048948">
    <property type="component" value="Unassembled WGS sequence"/>
</dbReference>
<protein>
    <submittedName>
        <fullName evidence="1">Uncharacterized protein</fullName>
    </submittedName>
</protein>
<sequence length="91" mass="10451">MADLRPVGEPHHLLDQRFAPVVGRVRLPSHYQLDRPLFVEQQLLEPIGIAQHQRQPLVGRDPPGEADGEHIRIECRRDPTQFGIRCTTFQP</sequence>
<gene>
    <name evidence="1" type="ORF">ERS007657_02761</name>
    <name evidence="2" type="ORF">ERS027646_02398</name>
</gene>
<proteinExistence type="predicted"/>
<dbReference type="EMBL" id="CGCX01001138">
    <property type="protein sequence ID" value="CFR89335.1"/>
    <property type="molecule type" value="Genomic_DNA"/>
</dbReference>
<name>A0A654U3R7_MYCTX</name>
<dbReference type="EMBL" id="CNGE01000435">
    <property type="protein sequence ID" value="CKS74877.1"/>
    <property type="molecule type" value="Genomic_DNA"/>
</dbReference>
<accession>A0A654U3R7</accession>
<evidence type="ECO:0000313" key="1">
    <source>
        <dbReference type="EMBL" id="CFR89335.1"/>
    </source>
</evidence>
<organism evidence="1 3">
    <name type="scientific">Mycobacterium tuberculosis</name>
    <dbReference type="NCBI Taxonomy" id="1773"/>
    <lineage>
        <taxon>Bacteria</taxon>
        <taxon>Bacillati</taxon>
        <taxon>Actinomycetota</taxon>
        <taxon>Actinomycetes</taxon>
        <taxon>Mycobacteriales</taxon>
        <taxon>Mycobacteriaceae</taxon>
        <taxon>Mycobacterium</taxon>
        <taxon>Mycobacterium tuberculosis complex</taxon>
    </lineage>
</organism>
<evidence type="ECO:0000313" key="3">
    <source>
        <dbReference type="Proteomes" id="UP000046680"/>
    </source>
</evidence>
<dbReference type="AlphaFoldDB" id="A0A654U3R7"/>